<protein>
    <submittedName>
        <fullName evidence="2">Uncharacterized protein</fullName>
    </submittedName>
</protein>
<organism evidence="2">
    <name type="scientific">Trichuris suis</name>
    <name type="common">pig whipworm</name>
    <dbReference type="NCBI Taxonomy" id="68888"/>
    <lineage>
        <taxon>Eukaryota</taxon>
        <taxon>Metazoa</taxon>
        <taxon>Ecdysozoa</taxon>
        <taxon>Nematoda</taxon>
        <taxon>Enoplea</taxon>
        <taxon>Dorylaimia</taxon>
        <taxon>Trichinellida</taxon>
        <taxon>Trichuridae</taxon>
        <taxon>Trichuris</taxon>
    </lineage>
</organism>
<feature type="compositionally biased region" description="Basic and acidic residues" evidence="1">
    <location>
        <begin position="42"/>
        <end position="62"/>
    </location>
</feature>
<reference evidence="2" key="1">
    <citation type="journal article" date="2014" name="Nat. Genet.">
        <title>Genome and transcriptome of the porcine whipworm Trichuris suis.</title>
        <authorList>
            <person name="Jex A.R."/>
            <person name="Nejsum P."/>
            <person name="Schwarz E.M."/>
            <person name="Hu L."/>
            <person name="Young N.D."/>
            <person name="Hall R.S."/>
            <person name="Korhonen P.K."/>
            <person name="Liao S."/>
            <person name="Thamsborg S."/>
            <person name="Xia J."/>
            <person name="Xu P."/>
            <person name="Wang S."/>
            <person name="Scheerlinck J.P."/>
            <person name="Hofmann A."/>
            <person name="Sternberg P.W."/>
            <person name="Wang J."/>
            <person name="Gasser R.B."/>
        </authorList>
    </citation>
    <scope>NUCLEOTIDE SEQUENCE [LARGE SCALE GENOMIC DNA]</scope>
    <source>
        <strain evidence="2">DCEP-RM93F</strain>
    </source>
</reference>
<evidence type="ECO:0000256" key="1">
    <source>
        <dbReference type="SAM" id="MobiDB-lite"/>
    </source>
</evidence>
<sequence>MSQVNCIQGSQTVERAPNRPSARSTKARRLKVRADSCGPCRSRSDGGACKHEDQPGELHTSR</sequence>
<feature type="compositionally biased region" description="Polar residues" evidence="1">
    <location>
        <begin position="1"/>
        <end position="13"/>
    </location>
</feature>
<evidence type="ECO:0000313" key="2">
    <source>
        <dbReference type="EMBL" id="KFD70483.1"/>
    </source>
</evidence>
<feature type="region of interest" description="Disordered" evidence="1">
    <location>
        <begin position="1"/>
        <end position="62"/>
    </location>
</feature>
<proteinExistence type="predicted"/>
<dbReference type="EMBL" id="KL367487">
    <property type="protein sequence ID" value="KFD70483.1"/>
    <property type="molecule type" value="Genomic_DNA"/>
</dbReference>
<dbReference type="AlphaFoldDB" id="A0A085NLY7"/>
<dbReference type="Proteomes" id="UP000030758">
    <property type="component" value="Unassembled WGS sequence"/>
</dbReference>
<name>A0A085NLY7_9BILA</name>
<gene>
    <name evidence="2" type="ORF">M514_17276</name>
</gene>
<accession>A0A085NLY7</accession>